<dbReference type="EMBL" id="GL380032">
    <property type="protein sequence ID" value="EGT43444.1"/>
    <property type="molecule type" value="Genomic_DNA"/>
</dbReference>
<reference evidence="2" key="1">
    <citation type="submission" date="2011-07" db="EMBL/GenBank/DDBJ databases">
        <authorList>
            <consortium name="Caenorhabditis brenneri Sequencing and Analysis Consortium"/>
            <person name="Wilson R.K."/>
        </authorList>
    </citation>
    <scope>NUCLEOTIDE SEQUENCE [LARGE SCALE GENOMIC DNA]</scope>
    <source>
        <strain evidence="2">PB2801</strain>
    </source>
</reference>
<sequence length="149" mass="17178">MSSHTENDVVPEMVDHRHLQMWRWLHSRSGAARANTSETSFESSVSVSTNSFDFRNISDLFLTATSFLSIEESNSNGSDSVDFYSTIRSRFNDEKWFHERYSRSTFESETLGVSSLFRLKLFSKLESDFLFVATTISRFPTVKSHCFLS</sequence>
<evidence type="ECO:0000313" key="2">
    <source>
        <dbReference type="Proteomes" id="UP000008068"/>
    </source>
</evidence>
<dbReference type="OrthoDB" id="10611216at2759"/>
<dbReference type="AlphaFoldDB" id="G0P2V2"/>
<organism evidence="2">
    <name type="scientific">Caenorhabditis brenneri</name>
    <name type="common">Nematode worm</name>
    <dbReference type="NCBI Taxonomy" id="135651"/>
    <lineage>
        <taxon>Eukaryota</taxon>
        <taxon>Metazoa</taxon>
        <taxon>Ecdysozoa</taxon>
        <taxon>Nematoda</taxon>
        <taxon>Chromadorea</taxon>
        <taxon>Rhabditida</taxon>
        <taxon>Rhabditina</taxon>
        <taxon>Rhabditomorpha</taxon>
        <taxon>Rhabditoidea</taxon>
        <taxon>Rhabditidae</taxon>
        <taxon>Peloderinae</taxon>
        <taxon>Caenorhabditis</taxon>
    </lineage>
</organism>
<protein>
    <submittedName>
        <fullName evidence="1">Uncharacterized protein</fullName>
    </submittedName>
</protein>
<proteinExistence type="predicted"/>
<keyword evidence="2" id="KW-1185">Reference proteome</keyword>
<gene>
    <name evidence="1" type="ORF">CAEBREN_16399</name>
</gene>
<name>G0P2V2_CAEBE</name>
<evidence type="ECO:0000313" key="1">
    <source>
        <dbReference type="EMBL" id="EGT43444.1"/>
    </source>
</evidence>
<dbReference type="InParanoid" id="G0P2V2"/>
<dbReference type="Proteomes" id="UP000008068">
    <property type="component" value="Unassembled WGS sequence"/>
</dbReference>
<accession>G0P2V2</accession>
<dbReference type="HOGENOM" id="CLU_1751311_0_0_1"/>